<name>A0A067PTH0_9AGAM</name>
<gene>
    <name evidence="1" type="ORF">JAAARDRAFT_257040</name>
</gene>
<dbReference type="Proteomes" id="UP000027265">
    <property type="component" value="Unassembled WGS sequence"/>
</dbReference>
<dbReference type="EMBL" id="KL197718">
    <property type="protein sequence ID" value="KDQ58113.1"/>
    <property type="molecule type" value="Genomic_DNA"/>
</dbReference>
<dbReference type="HOGENOM" id="CLU_2320732_0_0_1"/>
<proteinExistence type="predicted"/>
<evidence type="ECO:0000313" key="2">
    <source>
        <dbReference type="Proteomes" id="UP000027265"/>
    </source>
</evidence>
<sequence>MCQESCEGETRNHACCRTSPETVHCTAVDPPSLHSQTHEAYHIWRETAAYQNIGQSRVRWIANGSPHRRSILYNQCHSATLACEGKQARDVETRQDSFL</sequence>
<evidence type="ECO:0000313" key="1">
    <source>
        <dbReference type="EMBL" id="KDQ58113.1"/>
    </source>
</evidence>
<protein>
    <submittedName>
        <fullName evidence="1">Uncharacterized protein</fullName>
    </submittedName>
</protein>
<dbReference type="InParanoid" id="A0A067PTH0"/>
<reference evidence="2" key="1">
    <citation type="journal article" date="2014" name="Proc. Natl. Acad. Sci. U.S.A.">
        <title>Extensive sampling of basidiomycete genomes demonstrates inadequacy of the white-rot/brown-rot paradigm for wood decay fungi.</title>
        <authorList>
            <person name="Riley R."/>
            <person name="Salamov A.A."/>
            <person name="Brown D.W."/>
            <person name="Nagy L.G."/>
            <person name="Floudas D."/>
            <person name="Held B.W."/>
            <person name="Levasseur A."/>
            <person name="Lombard V."/>
            <person name="Morin E."/>
            <person name="Otillar R."/>
            <person name="Lindquist E.A."/>
            <person name="Sun H."/>
            <person name="LaButti K.M."/>
            <person name="Schmutz J."/>
            <person name="Jabbour D."/>
            <person name="Luo H."/>
            <person name="Baker S.E."/>
            <person name="Pisabarro A.G."/>
            <person name="Walton J.D."/>
            <person name="Blanchette R.A."/>
            <person name="Henrissat B."/>
            <person name="Martin F."/>
            <person name="Cullen D."/>
            <person name="Hibbett D.S."/>
            <person name="Grigoriev I.V."/>
        </authorList>
    </citation>
    <scope>NUCLEOTIDE SEQUENCE [LARGE SCALE GENOMIC DNA]</scope>
    <source>
        <strain evidence="2">MUCL 33604</strain>
    </source>
</reference>
<accession>A0A067PTH0</accession>
<dbReference type="AlphaFoldDB" id="A0A067PTH0"/>
<keyword evidence="2" id="KW-1185">Reference proteome</keyword>
<organism evidence="1 2">
    <name type="scientific">Jaapia argillacea MUCL 33604</name>
    <dbReference type="NCBI Taxonomy" id="933084"/>
    <lineage>
        <taxon>Eukaryota</taxon>
        <taxon>Fungi</taxon>
        <taxon>Dikarya</taxon>
        <taxon>Basidiomycota</taxon>
        <taxon>Agaricomycotina</taxon>
        <taxon>Agaricomycetes</taxon>
        <taxon>Agaricomycetidae</taxon>
        <taxon>Jaapiales</taxon>
        <taxon>Jaapiaceae</taxon>
        <taxon>Jaapia</taxon>
    </lineage>
</organism>